<evidence type="ECO:0000313" key="4">
    <source>
        <dbReference type="EMBL" id="KAK9060122.1"/>
    </source>
</evidence>
<dbReference type="PANTHER" id="PTHR42923">
    <property type="entry name" value="PROTOPORPHYRINOGEN OXIDASE"/>
    <property type="match status" value="1"/>
</dbReference>
<dbReference type="GO" id="GO:0004190">
    <property type="term" value="F:aspartic-type endopeptidase activity"/>
    <property type="evidence" value="ECO:0007669"/>
    <property type="project" value="UniProtKB-KW"/>
</dbReference>
<feature type="compositionally biased region" description="Pro residues" evidence="2">
    <location>
        <begin position="1080"/>
        <end position="1090"/>
    </location>
</feature>
<dbReference type="Gene3D" id="3.30.420.10">
    <property type="entry name" value="Ribonuclease H-like superfamily/Ribonuclease H"/>
    <property type="match status" value="1"/>
</dbReference>
<feature type="compositionally biased region" description="Polar residues" evidence="2">
    <location>
        <begin position="1113"/>
        <end position="1146"/>
    </location>
</feature>
<dbReference type="SUPFAM" id="SSF53335">
    <property type="entry name" value="S-adenosyl-L-methionine-dependent methyltransferases"/>
    <property type="match status" value="1"/>
</dbReference>
<proteinExistence type="predicted"/>
<dbReference type="CDD" id="cd09272">
    <property type="entry name" value="RNase_HI_RT_Ty1"/>
    <property type="match status" value="1"/>
</dbReference>
<dbReference type="InterPro" id="IPR036188">
    <property type="entry name" value="FAD/NAD-bd_sf"/>
</dbReference>
<feature type="compositionally biased region" description="Pro residues" evidence="2">
    <location>
        <begin position="1150"/>
        <end position="1166"/>
    </location>
</feature>
<dbReference type="Pfam" id="PF14223">
    <property type="entry name" value="Retrotran_gag_2"/>
    <property type="match status" value="1"/>
</dbReference>
<dbReference type="Pfam" id="PF00665">
    <property type="entry name" value="rve"/>
    <property type="match status" value="1"/>
</dbReference>
<dbReference type="Pfam" id="PF25597">
    <property type="entry name" value="SH3_retrovirus"/>
    <property type="match status" value="1"/>
</dbReference>
<dbReference type="GO" id="GO:0003676">
    <property type="term" value="F:nucleic acid binding"/>
    <property type="evidence" value="ECO:0007669"/>
    <property type="project" value="InterPro"/>
</dbReference>
<dbReference type="PRINTS" id="PR00419">
    <property type="entry name" value="ADXRDTASE"/>
</dbReference>
<keyword evidence="5" id="KW-1185">Reference proteome</keyword>
<dbReference type="SUPFAM" id="SSF56672">
    <property type="entry name" value="DNA/RNA polymerases"/>
    <property type="match status" value="1"/>
</dbReference>
<dbReference type="Pfam" id="PF13976">
    <property type="entry name" value="gag_pre-integrs"/>
    <property type="match status" value="1"/>
</dbReference>
<evidence type="ECO:0000256" key="1">
    <source>
        <dbReference type="ARBA" id="ARBA00022750"/>
    </source>
</evidence>
<dbReference type="GO" id="GO:0008270">
    <property type="term" value="F:zinc ion binding"/>
    <property type="evidence" value="ECO:0007669"/>
    <property type="project" value="InterPro"/>
</dbReference>
<dbReference type="PROSITE" id="PS50994">
    <property type="entry name" value="INTEGRASE"/>
    <property type="match status" value="1"/>
</dbReference>
<protein>
    <recommendedName>
        <fullName evidence="3">Integrase catalytic domain-containing protein</fullName>
    </recommendedName>
</protein>
<accession>A0AAP0CTR6</accession>
<name>A0AAP0CTR6_9ASTR</name>
<dbReference type="Gene3D" id="3.50.50.60">
    <property type="entry name" value="FAD/NAD(P)-binding domain"/>
    <property type="match status" value="2"/>
</dbReference>
<dbReference type="SUPFAM" id="SSF57756">
    <property type="entry name" value="Retrovirus zinc finger-like domains"/>
    <property type="match status" value="1"/>
</dbReference>
<dbReference type="InterPro" id="IPR013103">
    <property type="entry name" value="RVT_2"/>
</dbReference>
<dbReference type="Pfam" id="PF01593">
    <property type="entry name" value="Amino_oxidase"/>
    <property type="match status" value="1"/>
</dbReference>
<dbReference type="GO" id="GO:0016491">
    <property type="term" value="F:oxidoreductase activity"/>
    <property type="evidence" value="ECO:0007669"/>
    <property type="project" value="InterPro"/>
</dbReference>
<dbReference type="InterPro" id="IPR012337">
    <property type="entry name" value="RNaseH-like_sf"/>
</dbReference>
<feature type="compositionally biased region" description="Low complexity" evidence="2">
    <location>
        <begin position="1091"/>
        <end position="1100"/>
    </location>
</feature>
<feature type="domain" description="Integrase catalytic" evidence="3">
    <location>
        <begin position="809"/>
        <end position="986"/>
    </location>
</feature>
<dbReference type="PANTHER" id="PTHR42923:SF17">
    <property type="entry name" value="AMINE OXIDASE DOMAIN-CONTAINING PROTEIN"/>
    <property type="match status" value="1"/>
</dbReference>
<dbReference type="Gene3D" id="3.40.50.150">
    <property type="entry name" value="Vaccinia Virus protein VP39"/>
    <property type="match status" value="2"/>
</dbReference>
<dbReference type="Pfam" id="PF22936">
    <property type="entry name" value="Pol_BBD"/>
    <property type="match status" value="1"/>
</dbReference>
<comment type="caution">
    <text evidence="4">The sequence shown here is derived from an EMBL/GenBank/DDBJ whole genome shotgun (WGS) entry which is preliminary data.</text>
</comment>
<dbReference type="InterPro" id="IPR002937">
    <property type="entry name" value="Amino_oxidase"/>
</dbReference>
<evidence type="ECO:0000256" key="2">
    <source>
        <dbReference type="SAM" id="MobiDB-lite"/>
    </source>
</evidence>
<dbReference type="InterPro" id="IPR036397">
    <property type="entry name" value="RNaseH_sf"/>
</dbReference>
<dbReference type="Pfam" id="PF07727">
    <property type="entry name" value="RVT_2"/>
    <property type="match status" value="1"/>
</dbReference>
<dbReference type="EMBL" id="JBCNJP010000020">
    <property type="protein sequence ID" value="KAK9060122.1"/>
    <property type="molecule type" value="Genomic_DNA"/>
</dbReference>
<evidence type="ECO:0000313" key="5">
    <source>
        <dbReference type="Proteomes" id="UP001408789"/>
    </source>
</evidence>
<keyword evidence="1" id="KW-0645">Protease</keyword>
<keyword evidence="1" id="KW-0378">Hydrolase</keyword>
<dbReference type="GO" id="GO:0015074">
    <property type="term" value="P:DNA integration"/>
    <property type="evidence" value="ECO:0007669"/>
    <property type="project" value="InterPro"/>
</dbReference>
<dbReference type="InterPro" id="IPR029063">
    <property type="entry name" value="SAM-dependent_MTases_sf"/>
</dbReference>
<sequence length="2056" mass="230204">MRVAVVGGGLSGLVSAYILAKEGVEVVLYEKEDRLGGHAKTTVVNGIDLDLGFMAFNRVTYPNMMELFETLGVDMEASDMSFSVSLDDGNGCEWGSRNGFSSLFAQKKNLLNPHFWNMLWELNKFKDDVLRYIEHNQDDSHRETLQGFIMSQGYSELFQKTYLIPLCSSIWSCHAEQVLGFSAFSVLSFLYNHHNLQVFGHPKWLTVRNRSLTYVKKLKEDLERRGCQIRVGCLVQSISKLDNGCLVICEDGSQERYNGCIIATHASDALRMIGEQASYEEKRILGAFNYFYRQFIFTYGIIRLIGPSPLCFVCSPSSLPSSCASSPPSMATGSEDLRSLNTALHMAANIKLSSTNFLVWRQQMVTILSFQKLLGHVDGSSPMPPTVIASGDKDVANPAYDAWVQEEDKAVLLLQNSLSEETMAVILGITSAHQIWNTLAAAFSNASTERVHNLKEQLWQMTRGSQPVSEYVKRFKSVCDMLAAVGKPVDDSEKTYWFLRGLGPSFLSFSSVVQASQPLPSFTDLTARAQSHEILLQNYQGASSTPQVAFSAQTSRNQGAVSNPKGQKRSNNYNRGNKGKNKGREPRCYLCRLVGHYADACPTHEIKPKNTSMDANLVHAFNAQCNLSNSEANADWYVDTGATAHMSLNSENVANQTPYTGKISVTVANGTQVPITHTGLSRVHPNITLKDVLVVPSLKKNLLSISKLTDDNDIDVVFSKNYFAIQDRCTRKVLARGSRKDGLYVLHADQQAFLTETSSSNKVSFETWHNRLGHVTFETISFLNKLGCVKVTSVLPKPVLCSSCQVSKAHRLPFILNEKRALNILDLVHCDLWGPSPVTAIGGFRYYVVFIDDHSRFTWFYPLKAKSEFSVILSVFLNFVQTQFDRKLKVFQSDGGLEFVNNTVRKIFETNGTFHQLSCPYTPQQNGRAERKHRHLVETGLAMMFNSHVPAKYWVDAFSTATYTINRLPTKVLGNKSPFEVIYNRRPVYDNFRTFGCQVFPYLRDYAAHKLAPRSLACIFMGYCSQYKGYKCLEPLSSRVYITRHARFNESMFPFSGENTTSKIALELTTFILDHEGSEPRPPVPSPVSTPSPTNTPLNPCILCPSDAPVNPSPNLGPTSTIGPTPNPSQVTTPSPSLATNSTPVTSPVGPNPSPVPDGSPLPNSPATPLVVPQQPPTNPHPAPLPGHPMQTRAKSGIFKTKHHANLTFLEQHKLCAALFAAKEPRGFKSAAKDPHWMQAMNEEMYALIKNNTWTLVPRPKTSNVVGSKWLFRTKYHSDGSIERHKARLVARGFTQIPGMDFSHTFSPVVKASTIRIVLTLAVINSWKLHQLDVKNAFLHGHLTETIYMEQPPGFSDPTRPNHVCKLNKALYGLKQAPRAWFHRLSSFLIHNGFLCSKADPSLFIFKRDACILYLLVYVDDLILTGNNEAILSSFIKKLHSEFAIKDLGLVNYFLGLEVKHNKDGLFLSQSKYAYEITERAKLLDAKPVHTPMASHENLTSQGIVLEDPTEYRSLVGALQYLTITRPDISYSVNQVSQFLKAPTMENFQNVKRIIRYIKGTLDFGLTFSRPSSTTLVGYSDADWARCLETRRSTYGYSIFLGGNLVSWSAKKQPTISRSSCESEYRAMANTAAEIVWITHLLRELHALPCSRPTLLCDNQSALFLTQNPVSHKRSKHIDLDYHFIRELVSSGKLLTMFVPTKLQIVTKADLGLGEAYVNGDFSLVDKNKGLLDMLTLRVEKSHEVLDIGCGWGGFAIEIVKQTGCKYTGITLSKEQIQYAESKVKKAGLQFISVQDQKYDEFRRSPGFVREYIFPGGNLPSLSILTSVMAASSRFWKIFALGYNQEFIRTWEYYFDSTAAGFKMETLNDYQEHRLEKKNIKMRFAVVGGGLSGLVSAYVLAKAGVKVVLYEKEDSLGGQVKTTVVDGIDLDLGFMVFNRVTYPNMMELFETLEVDMETSDMSFSVSLDDGNGCEWGSRSGFSSLFAQKKNLLNPHFWHMLWELTKFKDDVLRFLEHNQDISHGETLQGFIISHGYSELFQKAYLVSKLQNSIVKRS</sequence>
<evidence type="ECO:0000259" key="3">
    <source>
        <dbReference type="PROSITE" id="PS50994"/>
    </source>
</evidence>
<dbReference type="InterPro" id="IPR036875">
    <property type="entry name" value="Znf_CCHC_sf"/>
</dbReference>
<feature type="compositionally biased region" description="Polar residues" evidence="2">
    <location>
        <begin position="547"/>
        <end position="565"/>
    </location>
</feature>
<organism evidence="4 5">
    <name type="scientific">Deinandra increscens subsp. villosa</name>
    <dbReference type="NCBI Taxonomy" id="3103831"/>
    <lineage>
        <taxon>Eukaryota</taxon>
        <taxon>Viridiplantae</taxon>
        <taxon>Streptophyta</taxon>
        <taxon>Embryophyta</taxon>
        <taxon>Tracheophyta</taxon>
        <taxon>Spermatophyta</taxon>
        <taxon>Magnoliopsida</taxon>
        <taxon>eudicotyledons</taxon>
        <taxon>Gunneridae</taxon>
        <taxon>Pentapetalae</taxon>
        <taxon>asterids</taxon>
        <taxon>campanulids</taxon>
        <taxon>Asterales</taxon>
        <taxon>Asteraceae</taxon>
        <taxon>Asteroideae</taxon>
        <taxon>Heliantheae alliance</taxon>
        <taxon>Madieae</taxon>
        <taxon>Madiinae</taxon>
        <taxon>Deinandra</taxon>
    </lineage>
</organism>
<feature type="region of interest" description="Disordered" evidence="2">
    <location>
        <begin position="1075"/>
        <end position="1192"/>
    </location>
</feature>
<dbReference type="InterPro" id="IPR001584">
    <property type="entry name" value="Integrase_cat-core"/>
</dbReference>
<dbReference type="Pfam" id="PF02353">
    <property type="entry name" value="CMAS"/>
    <property type="match status" value="1"/>
</dbReference>
<keyword evidence="1" id="KW-0064">Aspartyl protease</keyword>
<dbReference type="InterPro" id="IPR057670">
    <property type="entry name" value="SH3_retrovirus"/>
</dbReference>
<dbReference type="Pfam" id="PF13450">
    <property type="entry name" value="NAD_binding_8"/>
    <property type="match status" value="1"/>
</dbReference>
<feature type="compositionally biased region" description="Pro residues" evidence="2">
    <location>
        <begin position="1174"/>
        <end position="1187"/>
    </location>
</feature>
<reference evidence="4 5" key="1">
    <citation type="submission" date="2024-04" db="EMBL/GenBank/DDBJ databases">
        <title>The reference genome of an endangered Asteraceae, Deinandra increscens subsp. villosa, native to the Central Coast of California.</title>
        <authorList>
            <person name="Guilliams M."/>
            <person name="Hasenstab-Lehman K."/>
            <person name="Meyer R."/>
            <person name="Mcevoy S."/>
        </authorList>
    </citation>
    <scope>NUCLEOTIDE SEQUENCE [LARGE SCALE GENOMIC DNA]</scope>
    <source>
        <tissue evidence="4">Leaf</tissue>
    </source>
</reference>
<dbReference type="InterPro" id="IPR050464">
    <property type="entry name" value="Zeta_carotene_desat/Oxidored"/>
</dbReference>
<feature type="region of interest" description="Disordered" evidence="2">
    <location>
        <begin position="547"/>
        <end position="582"/>
    </location>
</feature>
<dbReference type="InterPro" id="IPR043502">
    <property type="entry name" value="DNA/RNA_pol_sf"/>
</dbReference>
<dbReference type="CDD" id="cd02440">
    <property type="entry name" value="AdoMet_MTases"/>
    <property type="match status" value="1"/>
</dbReference>
<gene>
    <name evidence="4" type="ORF">SSX86_020826</name>
</gene>
<dbReference type="Proteomes" id="UP001408789">
    <property type="component" value="Unassembled WGS sequence"/>
</dbReference>
<dbReference type="InterPro" id="IPR054722">
    <property type="entry name" value="PolX-like_BBD"/>
</dbReference>
<dbReference type="InterPro" id="IPR025724">
    <property type="entry name" value="GAG-pre-integrase_dom"/>
</dbReference>
<dbReference type="SUPFAM" id="SSF53098">
    <property type="entry name" value="Ribonuclease H-like"/>
    <property type="match status" value="1"/>
</dbReference>
<dbReference type="SUPFAM" id="SSF51905">
    <property type="entry name" value="FAD/NAD(P)-binding domain"/>
    <property type="match status" value="2"/>
</dbReference>